<protein>
    <recommendedName>
        <fullName evidence="5">Gti1/Pac2 family protein</fullName>
    </recommendedName>
</protein>
<name>A0A8H4UG80_9HYPO</name>
<evidence type="ECO:0000313" key="3">
    <source>
        <dbReference type="EMBL" id="KAF4975621.1"/>
    </source>
</evidence>
<dbReference type="Pfam" id="PF09729">
    <property type="entry name" value="Gti1_Pac2"/>
    <property type="match status" value="1"/>
</dbReference>
<evidence type="ECO:0000256" key="2">
    <source>
        <dbReference type="SAM" id="MobiDB-lite"/>
    </source>
</evidence>
<accession>A0A8H4UG80</accession>
<dbReference type="InterPro" id="IPR018608">
    <property type="entry name" value="Gti1/Pac2"/>
</dbReference>
<reference evidence="3" key="2">
    <citation type="submission" date="2020-05" db="EMBL/GenBank/DDBJ databases">
        <authorList>
            <person name="Kim H.-S."/>
            <person name="Proctor R.H."/>
            <person name="Brown D.W."/>
        </authorList>
    </citation>
    <scope>NUCLEOTIDE SEQUENCE</scope>
    <source>
        <strain evidence="3">NRRL 22465</strain>
    </source>
</reference>
<feature type="compositionally biased region" description="Polar residues" evidence="2">
    <location>
        <begin position="446"/>
        <end position="457"/>
    </location>
</feature>
<gene>
    <name evidence="3" type="ORF">FZEAL_7612</name>
</gene>
<evidence type="ECO:0000313" key="4">
    <source>
        <dbReference type="Proteomes" id="UP000635477"/>
    </source>
</evidence>
<dbReference type="GO" id="GO:0003677">
    <property type="term" value="F:DNA binding"/>
    <property type="evidence" value="ECO:0007669"/>
    <property type="project" value="TreeGrafter"/>
</dbReference>
<reference evidence="3" key="1">
    <citation type="journal article" date="2020" name="BMC Genomics">
        <title>Correction to: Identification and distribution of gene clusters required for synthesis of sphingolipid metabolism inhibitors in diverse species of the filamentous fungus Fusarium.</title>
        <authorList>
            <person name="Kim H.S."/>
            <person name="Lohmar J.M."/>
            <person name="Busman M."/>
            <person name="Brown D.W."/>
            <person name="Naumann T.A."/>
            <person name="Divon H.H."/>
            <person name="Lysoe E."/>
            <person name="Uhlig S."/>
            <person name="Proctor R.H."/>
        </authorList>
    </citation>
    <scope>NUCLEOTIDE SEQUENCE</scope>
    <source>
        <strain evidence="3">NRRL 22465</strain>
    </source>
</reference>
<organism evidence="3 4">
    <name type="scientific">Fusarium zealandicum</name>
    <dbReference type="NCBI Taxonomy" id="1053134"/>
    <lineage>
        <taxon>Eukaryota</taxon>
        <taxon>Fungi</taxon>
        <taxon>Dikarya</taxon>
        <taxon>Ascomycota</taxon>
        <taxon>Pezizomycotina</taxon>
        <taxon>Sordariomycetes</taxon>
        <taxon>Hypocreomycetidae</taxon>
        <taxon>Hypocreales</taxon>
        <taxon>Nectriaceae</taxon>
        <taxon>Fusarium</taxon>
        <taxon>Fusarium staphyleae species complex</taxon>
    </lineage>
</organism>
<sequence>MSSPTNPLLPTFEGHIGSTVDALILFEACLSGQLNHVPRRPHDRERQDLIKSGNVFIYEEHASGIKRWTDGVSWSPSRILGNFLIYRELEKPFPPGEKKRALKKSKKIQQGISKPESSRPSNGMPFPSAMDPNANGKDAERALIGSLIDSYPFKPDGLVKKTISVTFQGVPHHLVSYYSVEDVLNGRLMTPTKHATLRTIIPRSELIMSQNFRAPIDEIECNNGDERLGHPLYSQIPQEYGGMAGSVLQRAMSLPSFTHVQLPGYHPGAPSPYGYPQHNHMPPPHLQHQQHHHHQQQQQQSYVATMPPNASPISYTAPAQNNYALESIRQPTRYGHSNGTGIEFPRNMPGASEARRHSNFDSGSSGELAGIPLGAIPESRAMTTAPYVQASSYQMAHRPAPMNGGVYGFSSPRQLKSESDDLGQHDDGSSQNYGIEDGGGPWTFDSMDNTPGHQTYYQGADGSTGGPQWPTGSNLDRS</sequence>
<keyword evidence="4" id="KW-1185">Reference proteome</keyword>
<feature type="region of interest" description="Disordered" evidence="2">
    <location>
        <begin position="404"/>
        <end position="478"/>
    </location>
</feature>
<dbReference type="EMBL" id="JABEYC010000621">
    <property type="protein sequence ID" value="KAF4975621.1"/>
    <property type="molecule type" value="Genomic_DNA"/>
</dbReference>
<comment type="similarity">
    <text evidence="1">Belongs to the MIT1/WOR1 family.</text>
</comment>
<evidence type="ECO:0000256" key="1">
    <source>
        <dbReference type="ARBA" id="ARBA00008359"/>
    </source>
</evidence>
<feature type="region of interest" description="Disordered" evidence="2">
    <location>
        <begin position="96"/>
        <end position="135"/>
    </location>
</feature>
<proteinExistence type="inferred from homology"/>
<dbReference type="Proteomes" id="UP000635477">
    <property type="component" value="Unassembled WGS sequence"/>
</dbReference>
<dbReference type="PANTHER" id="PTHR28027">
    <property type="entry name" value="TRANSCRIPTIONAL REGULATOR MIT1"/>
    <property type="match status" value="1"/>
</dbReference>
<dbReference type="PANTHER" id="PTHR28027:SF2">
    <property type="entry name" value="TRANSCRIPTIONAL REGULATOR MIT1"/>
    <property type="match status" value="1"/>
</dbReference>
<feature type="compositionally biased region" description="Basic and acidic residues" evidence="2">
    <location>
        <begin position="415"/>
        <end position="428"/>
    </location>
</feature>
<comment type="caution">
    <text evidence="3">The sequence shown here is derived from an EMBL/GenBank/DDBJ whole genome shotgun (WGS) entry which is preliminary data.</text>
</comment>
<dbReference type="AlphaFoldDB" id="A0A8H4UG80"/>
<evidence type="ECO:0008006" key="5">
    <source>
        <dbReference type="Google" id="ProtNLM"/>
    </source>
</evidence>
<feature type="region of interest" description="Disordered" evidence="2">
    <location>
        <begin position="263"/>
        <end position="302"/>
    </location>
</feature>
<dbReference type="OrthoDB" id="5319641at2759"/>